<feature type="transmembrane region" description="Helical" evidence="8">
    <location>
        <begin position="64"/>
        <end position="86"/>
    </location>
</feature>
<accession>T1B715</accession>
<evidence type="ECO:0000256" key="7">
    <source>
        <dbReference type="SAM" id="MobiDB-lite"/>
    </source>
</evidence>
<dbReference type="AlphaFoldDB" id="T1B715"/>
<reference evidence="9" key="2">
    <citation type="journal article" date="2014" name="ISME J.">
        <title>Microbial stratification in low pH oxic and suboxic macroscopic growths along an acid mine drainage.</title>
        <authorList>
            <person name="Mendez-Garcia C."/>
            <person name="Mesa V."/>
            <person name="Sprenger R.R."/>
            <person name="Richter M."/>
            <person name="Diez M.S."/>
            <person name="Solano J."/>
            <person name="Bargiela R."/>
            <person name="Golyshina O.V."/>
            <person name="Manteca A."/>
            <person name="Ramos J.L."/>
            <person name="Gallego J.R."/>
            <person name="Llorente I."/>
            <person name="Martins Dos Santos V.A."/>
            <person name="Jensen O.N."/>
            <person name="Pelaez A.I."/>
            <person name="Sanchez J."/>
            <person name="Ferrer M."/>
        </authorList>
    </citation>
    <scope>NUCLEOTIDE SEQUENCE</scope>
</reference>
<feature type="transmembrane region" description="Helical" evidence="8">
    <location>
        <begin position="170"/>
        <end position="189"/>
    </location>
</feature>
<evidence type="ECO:0000256" key="8">
    <source>
        <dbReference type="SAM" id="Phobius"/>
    </source>
</evidence>
<feature type="transmembrane region" description="Helical" evidence="8">
    <location>
        <begin position="98"/>
        <end position="117"/>
    </location>
</feature>
<keyword evidence="3" id="KW-0813">Transport</keyword>
<comment type="subcellular location">
    <subcellularLocation>
        <location evidence="1">Membrane</location>
        <topology evidence="1">Multi-pass membrane protein</topology>
    </subcellularLocation>
</comment>
<feature type="transmembrane region" description="Helical" evidence="8">
    <location>
        <begin position="426"/>
        <end position="448"/>
    </location>
</feature>
<feature type="transmembrane region" description="Helical" evidence="8">
    <location>
        <begin position="270"/>
        <end position="297"/>
    </location>
</feature>
<dbReference type="InterPro" id="IPR001248">
    <property type="entry name" value="Pur-cyt_permease"/>
</dbReference>
<sequence>MPAPPSGIAPHTEVPAEHMHASSPKTRTPPHAAPLPPESDGLERRGIERVPPHERNHLNLFDNFTLWLSANLVISTVALGALAIPVFHQGFWGGCADIVVFTALGTLPVAFFATLGPKLGLRQMTLSRFSFGWNGAKIMALFNVAACIGWSAVSALIAAQILAALSGGRLPISFGVLIIATLTTGVSLYGYRYVHRYERYAWLPMAAIFLILALITLPEMRITPAADRGVEALAGWVSFGGVVFGAAIGWSSYAADYTVNQPEQTRGSHIFWLTFGGIFLPCVLLELLGMGLTTAGFQLPTHQNGGGTLVALALHPLGSLGSLLLVVLALGMVANNIPNDYSLGLSMQVLGRRFHRIPRAVWTLLGALCYVAIDLLAAHHFDALLANFLFVVAYWLGPWSIILILEHFRIRHGAYPAAEWDAPHALPIGWAALSAMGAGFLGVYLGAAQTLFTGPLARWLDPPNGMDVGFELGVLLAALAYLVLRPWERRRFGR</sequence>
<dbReference type="PANTHER" id="PTHR31806:SF1">
    <property type="entry name" value="PURINE-CYTOSINE PERMEASE FCY2-RELATED"/>
    <property type="match status" value="1"/>
</dbReference>
<protein>
    <submittedName>
        <fullName evidence="9">Purine-cytosine permease</fullName>
    </submittedName>
</protein>
<evidence type="ECO:0000256" key="4">
    <source>
        <dbReference type="ARBA" id="ARBA00022692"/>
    </source>
</evidence>
<dbReference type="Gene3D" id="1.10.4160.10">
    <property type="entry name" value="Hydantoin permease"/>
    <property type="match status" value="1"/>
</dbReference>
<evidence type="ECO:0000256" key="2">
    <source>
        <dbReference type="ARBA" id="ARBA00008974"/>
    </source>
</evidence>
<organism evidence="9">
    <name type="scientific">mine drainage metagenome</name>
    <dbReference type="NCBI Taxonomy" id="410659"/>
    <lineage>
        <taxon>unclassified sequences</taxon>
        <taxon>metagenomes</taxon>
        <taxon>ecological metagenomes</taxon>
    </lineage>
</organism>
<dbReference type="PIRSF" id="PIRSF002744">
    <property type="entry name" value="Pur-cyt_permease"/>
    <property type="match status" value="1"/>
</dbReference>
<dbReference type="InterPro" id="IPR026030">
    <property type="entry name" value="Pur-cyt_permease_Fcy2/21/22"/>
</dbReference>
<evidence type="ECO:0000256" key="3">
    <source>
        <dbReference type="ARBA" id="ARBA00022448"/>
    </source>
</evidence>
<feature type="transmembrane region" description="Helical" evidence="8">
    <location>
        <begin position="384"/>
        <end position="405"/>
    </location>
</feature>
<comment type="caution">
    <text evidence="9">The sequence shown here is derived from an EMBL/GenBank/DDBJ whole genome shotgun (WGS) entry which is preliminary data.</text>
</comment>
<gene>
    <name evidence="9" type="ORF">B1B_11924</name>
</gene>
<dbReference type="GO" id="GO:0005886">
    <property type="term" value="C:plasma membrane"/>
    <property type="evidence" value="ECO:0007669"/>
    <property type="project" value="TreeGrafter"/>
</dbReference>
<feature type="transmembrane region" description="Helical" evidence="8">
    <location>
        <begin position="317"/>
        <end position="338"/>
    </location>
</feature>
<feature type="transmembrane region" description="Helical" evidence="8">
    <location>
        <begin position="232"/>
        <end position="250"/>
    </location>
</feature>
<feature type="region of interest" description="Disordered" evidence="7">
    <location>
        <begin position="1"/>
        <end position="44"/>
    </location>
</feature>
<evidence type="ECO:0000256" key="5">
    <source>
        <dbReference type="ARBA" id="ARBA00022989"/>
    </source>
</evidence>
<evidence type="ECO:0000256" key="6">
    <source>
        <dbReference type="ARBA" id="ARBA00023136"/>
    </source>
</evidence>
<reference evidence="9" key="1">
    <citation type="submission" date="2013-08" db="EMBL/GenBank/DDBJ databases">
        <authorList>
            <person name="Mendez C."/>
            <person name="Richter M."/>
            <person name="Ferrer M."/>
            <person name="Sanchez J."/>
        </authorList>
    </citation>
    <scope>NUCLEOTIDE SEQUENCE</scope>
</reference>
<keyword evidence="6 8" id="KW-0472">Membrane</keyword>
<feature type="transmembrane region" description="Helical" evidence="8">
    <location>
        <begin position="138"/>
        <end position="164"/>
    </location>
</feature>
<dbReference type="PANTHER" id="PTHR31806">
    <property type="entry name" value="PURINE-CYTOSINE PERMEASE FCY2-RELATED"/>
    <property type="match status" value="1"/>
</dbReference>
<dbReference type="Pfam" id="PF02133">
    <property type="entry name" value="Transp_cyt_pur"/>
    <property type="match status" value="1"/>
</dbReference>
<feature type="transmembrane region" description="Helical" evidence="8">
    <location>
        <begin position="359"/>
        <end position="378"/>
    </location>
</feature>
<proteinExistence type="inferred from homology"/>
<name>T1B715_9ZZZZ</name>
<feature type="transmembrane region" description="Helical" evidence="8">
    <location>
        <begin position="468"/>
        <end position="484"/>
    </location>
</feature>
<comment type="similarity">
    <text evidence="2">Belongs to the purine-cytosine permease (2.A.39) family.</text>
</comment>
<dbReference type="EMBL" id="AUZY01007775">
    <property type="protein sequence ID" value="EQD48789.1"/>
    <property type="molecule type" value="Genomic_DNA"/>
</dbReference>
<feature type="transmembrane region" description="Helical" evidence="8">
    <location>
        <begin position="201"/>
        <end position="220"/>
    </location>
</feature>
<evidence type="ECO:0000256" key="1">
    <source>
        <dbReference type="ARBA" id="ARBA00004141"/>
    </source>
</evidence>
<keyword evidence="4 8" id="KW-0812">Transmembrane</keyword>
<keyword evidence="5 8" id="KW-1133">Transmembrane helix</keyword>
<dbReference type="GO" id="GO:0022857">
    <property type="term" value="F:transmembrane transporter activity"/>
    <property type="evidence" value="ECO:0007669"/>
    <property type="project" value="InterPro"/>
</dbReference>
<evidence type="ECO:0000313" key="9">
    <source>
        <dbReference type="EMBL" id="EQD48789.1"/>
    </source>
</evidence>